<accession>A0AA88DMP4</accession>
<feature type="compositionally biased region" description="Pro residues" evidence="1">
    <location>
        <begin position="17"/>
        <end position="29"/>
    </location>
</feature>
<evidence type="ECO:0000256" key="1">
    <source>
        <dbReference type="SAM" id="MobiDB-lite"/>
    </source>
</evidence>
<protein>
    <submittedName>
        <fullName evidence="2">Uncharacterized protein</fullName>
    </submittedName>
</protein>
<evidence type="ECO:0000313" key="3">
    <source>
        <dbReference type="Proteomes" id="UP001187192"/>
    </source>
</evidence>
<sequence length="312" mass="32057">MGSPSDHHHHQDLRRPLLPPSDDPPPSLSPKPTNESSDELESILSDTTKPFLGRLRPALWIELRLLFHLAAPAVIVYMINYLMSMSTQIASGHLGNLELAAASLGNNAGDGECGGDPVRASVRSAEVRNAGDISAAVNDTSDVDRNNTNGGVCVLGEDTDIPGGVGGDSGGGGGVHIRADAADIRVRRELPDPEVSAGAEHSGAERVHFGGDAGGAHRAELGGGVLGGAGAAGGFAGAELVVVDNSGGSVRVHCEEREVSEDLGRVQFRGVFGVVELLPAVGGLRRHALLGDLVLPDSRPACWAAGEPRVGS</sequence>
<dbReference type="AlphaFoldDB" id="A0AA88DMP4"/>
<evidence type="ECO:0000313" key="2">
    <source>
        <dbReference type="EMBL" id="GMN58153.1"/>
    </source>
</evidence>
<dbReference type="Proteomes" id="UP001187192">
    <property type="component" value="Unassembled WGS sequence"/>
</dbReference>
<keyword evidence="3" id="KW-1185">Reference proteome</keyword>
<feature type="region of interest" description="Disordered" evidence="1">
    <location>
        <begin position="1"/>
        <end position="41"/>
    </location>
</feature>
<name>A0AA88DMP4_FICCA</name>
<dbReference type="EMBL" id="BTGU01000075">
    <property type="protein sequence ID" value="GMN58153.1"/>
    <property type="molecule type" value="Genomic_DNA"/>
</dbReference>
<gene>
    <name evidence="2" type="ORF">TIFTF001_027254</name>
</gene>
<proteinExistence type="predicted"/>
<reference evidence="2" key="1">
    <citation type="submission" date="2023-07" db="EMBL/GenBank/DDBJ databases">
        <title>draft genome sequence of fig (Ficus carica).</title>
        <authorList>
            <person name="Takahashi T."/>
            <person name="Nishimura K."/>
        </authorList>
    </citation>
    <scope>NUCLEOTIDE SEQUENCE</scope>
</reference>
<comment type="caution">
    <text evidence="2">The sequence shown here is derived from an EMBL/GenBank/DDBJ whole genome shotgun (WGS) entry which is preliminary data.</text>
</comment>
<organism evidence="2 3">
    <name type="scientific">Ficus carica</name>
    <name type="common">Common fig</name>
    <dbReference type="NCBI Taxonomy" id="3494"/>
    <lineage>
        <taxon>Eukaryota</taxon>
        <taxon>Viridiplantae</taxon>
        <taxon>Streptophyta</taxon>
        <taxon>Embryophyta</taxon>
        <taxon>Tracheophyta</taxon>
        <taxon>Spermatophyta</taxon>
        <taxon>Magnoliopsida</taxon>
        <taxon>eudicotyledons</taxon>
        <taxon>Gunneridae</taxon>
        <taxon>Pentapetalae</taxon>
        <taxon>rosids</taxon>
        <taxon>fabids</taxon>
        <taxon>Rosales</taxon>
        <taxon>Moraceae</taxon>
        <taxon>Ficeae</taxon>
        <taxon>Ficus</taxon>
    </lineage>
</organism>